<reference evidence="2 3" key="1">
    <citation type="submission" date="2016-10" db="EMBL/GenBank/DDBJ databases">
        <authorList>
            <person name="de Groot N.N."/>
        </authorList>
    </citation>
    <scope>NUCLEOTIDE SEQUENCE [LARGE SCALE GENOMIC DNA]</scope>
    <source>
        <strain evidence="2 3">IPL20</strain>
    </source>
</reference>
<organism evidence="2 3">
    <name type="scientific">Devosia crocina</name>
    <dbReference type="NCBI Taxonomy" id="429728"/>
    <lineage>
        <taxon>Bacteria</taxon>
        <taxon>Pseudomonadati</taxon>
        <taxon>Pseudomonadota</taxon>
        <taxon>Alphaproteobacteria</taxon>
        <taxon>Hyphomicrobiales</taxon>
        <taxon>Devosiaceae</taxon>
        <taxon>Devosia</taxon>
    </lineage>
</organism>
<protein>
    <recommendedName>
        <fullName evidence="4">Sel1 repeat-containing protein</fullName>
    </recommendedName>
</protein>
<dbReference type="AlphaFoldDB" id="A0A1I7NC73"/>
<dbReference type="SUPFAM" id="SSF81901">
    <property type="entry name" value="HCP-like"/>
    <property type="match status" value="1"/>
</dbReference>
<keyword evidence="1" id="KW-0732">Signal</keyword>
<name>A0A1I7NC73_9HYPH</name>
<dbReference type="Proteomes" id="UP000199074">
    <property type="component" value="Unassembled WGS sequence"/>
</dbReference>
<dbReference type="PANTHER" id="PTHR11102">
    <property type="entry name" value="SEL-1-LIKE PROTEIN"/>
    <property type="match status" value="1"/>
</dbReference>
<proteinExistence type="predicted"/>
<dbReference type="InterPro" id="IPR006597">
    <property type="entry name" value="Sel1-like"/>
</dbReference>
<dbReference type="PANTHER" id="PTHR11102:SF160">
    <property type="entry name" value="ERAD-ASSOCIATED E3 UBIQUITIN-PROTEIN LIGASE COMPONENT HRD3"/>
    <property type="match status" value="1"/>
</dbReference>
<evidence type="ECO:0000256" key="1">
    <source>
        <dbReference type="SAM" id="SignalP"/>
    </source>
</evidence>
<dbReference type="Gene3D" id="1.25.40.10">
    <property type="entry name" value="Tetratricopeptide repeat domain"/>
    <property type="match status" value="2"/>
</dbReference>
<dbReference type="EMBL" id="FPCK01000001">
    <property type="protein sequence ID" value="SFV32146.1"/>
    <property type="molecule type" value="Genomic_DNA"/>
</dbReference>
<feature type="chain" id="PRO_5011705823" description="Sel1 repeat-containing protein" evidence="1">
    <location>
        <begin position="25"/>
        <end position="269"/>
    </location>
</feature>
<evidence type="ECO:0000313" key="3">
    <source>
        <dbReference type="Proteomes" id="UP000199074"/>
    </source>
</evidence>
<keyword evidence="3" id="KW-1185">Reference proteome</keyword>
<gene>
    <name evidence="2" type="ORF">SAMN05216456_1550</name>
</gene>
<dbReference type="STRING" id="429728.SAMN05216456_1550"/>
<accession>A0A1I7NC73</accession>
<evidence type="ECO:0000313" key="2">
    <source>
        <dbReference type="EMBL" id="SFV32146.1"/>
    </source>
</evidence>
<sequence length="269" mass="28227">MRKAPAFSLASAATGIAMSILLMAAPVQAQTAADAALDLANMLDGAGGGVSGDAYLSALENAAAAGQPMAMWQLGTMYENGEGVAKDPAKAFGYFAQIANQHADAAPRGVESDIVAQSFVKMGDYYRKGVPDAGIPADVQRSHALLLHAATYFGDADAQYRVGLLYLQDDGLGNSPLQSARWLSLAARKGHCLAQARLGDMLFNGIEGIEAQPIEGLMWLNLSHDRCRGTSDQAQVDELLNRASSIAQPQDRADAAALAQSIAPQFADF</sequence>
<dbReference type="InterPro" id="IPR050767">
    <property type="entry name" value="Sel1_AlgK"/>
</dbReference>
<dbReference type="InterPro" id="IPR011990">
    <property type="entry name" value="TPR-like_helical_dom_sf"/>
</dbReference>
<feature type="signal peptide" evidence="1">
    <location>
        <begin position="1"/>
        <end position="24"/>
    </location>
</feature>
<dbReference type="Pfam" id="PF08238">
    <property type="entry name" value="Sel1"/>
    <property type="match status" value="4"/>
</dbReference>
<evidence type="ECO:0008006" key="4">
    <source>
        <dbReference type="Google" id="ProtNLM"/>
    </source>
</evidence>
<dbReference type="SMART" id="SM00671">
    <property type="entry name" value="SEL1"/>
    <property type="match status" value="4"/>
</dbReference>